<reference evidence="3 4" key="1">
    <citation type="submission" date="2024-02" db="EMBL/GenBank/DDBJ databases">
        <authorList>
            <person name="Chen Y."/>
            <person name="Shah S."/>
            <person name="Dougan E. K."/>
            <person name="Thang M."/>
            <person name="Chan C."/>
        </authorList>
    </citation>
    <scope>NUCLEOTIDE SEQUENCE [LARGE SCALE GENOMIC DNA]</scope>
</reference>
<evidence type="ECO:0000313" key="4">
    <source>
        <dbReference type="Proteomes" id="UP001642464"/>
    </source>
</evidence>
<dbReference type="SUPFAM" id="SSF81606">
    <property type="entry name" value="PP2C-like"/>
    <property type="match status" value="1"/>
</dbReference>
<evidence type="ECO:0000256" key="1">
    <source>
        <dbReference type="SAM" id="MobiDB-lite"/>
    </source>
</evidence>
<dbReference type="Proteomes" id="UP001642464">
    <property type="component" value="Unassembled WGS sequence"/>
</dbReference>
<comment type="caution">
    <text evidence="3">The sequence shown here is derived from an EMBL/GenBank/DDBJ whole genome shotgun (WGS) entry which is preliminary data.</text>
</comment>
<proteinExistence type="predicted"/>
<dbReference type="Gene3D" id="3.60.40.10">
    <property type="entry name" value="PPM-type phosphatase domain"/>
    <property type="match status" value="1"/>
</dbReference>
<evidence type="ECO:0000313" key="3">
    <source>
        <dbReference type="EMBL" id="CAK9003395.1"/>
    </source>
</evidence>
<dbReference type="Pfam" id="PF00481">
    <property type="entry name" value="PP2C"/>
    <property type="match status" value="1"/>
</dbReference>
<feature type="domain" description="PPM-type phosphatase" evidence="2">
    <location>
        <begin position="40"/>
        <end position="356"/>
    </location>
</feature>
<dbReference type="CDD" id="cd00143">
    <property type="entry name" value="PP2Cc"/>
    <property type="match status" value="1"/>
</dbReference>
<keyword evidence="4" id="KW-1185">Reference proteome</keyword>
<name>A0ABP0ILA7_9DINO</name>
<protein>
    <submittedName>
        <fullName evidence="3">Protein phosphatase 2C 53 (OsPP2C53) (ABI1-like protein 2) (OsABI-LIKE2) (OsABIL2)</fullName>
    </submittedName>
</protein>
<dbReference type="PROSITE" id="PS51746">
    <property type="entry name" value="PPM_2"/>
    <property type="match status" value="1"/>
</dbReference>
<feature type="region of interest" description="Disordered" evidence="1">
    <location>
        <begin position="231"/>
        <end position="251"/>
    </location>
</feature>
<dbReference type="InterPro" id="IPR001932">
    <property type="entry name" value="PPM-type_phosphatase-like_dom"/>
</dbReference>
<dbReference type="InterPro" id="IPR036457">
    <property type="entry name" value="PPM-type-like_dom_sf"/>
</dbReference>
<organism evidence="3 4">
    <name type="scientific">Durusdinium trenchii</name>
    <dbReference type="NCBI Taxonomy" id="1381693"/>
    <lineage>
        <taxon>Eukaryota</taxon>
        <taxon>Sar</taxon>
        <taxon>Alveolata</taxon>
        <taxon>Dinophyceae</taxon>
        <taxon>Suessiales</taxon>
        <taxon>Symbiodiniaceae</taxon>
        <taxon>Durusdinium</taxon>
    </lineage>
</organism>
<dbReference type="SMART" id="SM00332">
    <property type="entry name" value="PP2Cc"/>
    <property type="match status" value="1"/>
</dbReference>
<dbReference type="PANTHER" id="PTHR47992">
    <property type="entry name" value="PROTEIN PHOSPHATASE"/>
    <property type="match status" value="1"/>
</dbReference>
<dbReference type="EMBL" id="CAXAMM010004391">
    <property type="protein sequence ID" value="CAK9003395.1"/>
    <property type="molecule type" value="Genomic_DNA"/>
</dbReference>
<sequence>MVPLTPSGLMHGTRVQLLPDGHEKKAVSVRPAEAKQQGLTVGVDNQVNYRGEDRSELCAADVLDIGFLIGILDGHCGGQCASHVANGFPKILHDVYGFEVNQTRGVDTLSCARETELLRDVLRSSCRAAERDLMLTASKGHWTDGTSAMFALLAHGFDEEGAPVTVPGTKGVAKVFLASRCALPGTAWCGDTRALLLHGRKVVPLSEDHVPKRKDEYNRVKAAGGKVLDFDGKLKAPGPSSREGPPPVSDAEGAYKDLVWLETTRSFGDIRLKAPHNIAPRVHGNLAPEDWALVLVSSKAMRSHPVTAKMSNQDIAEVCKEYFSQGKDAVAASQALTTAARKRGATGNLTTVVMRFGWPPGCNGDDTGKVGWREGSGAACLGELFEFLGVCLGVGVLECDSYRSYSLLCSYRSTKHRGTISR</sequence>
<accession>A0ABP0ILA7</accession>
<evidence type="ECO:0000259" key="2">
    <source>
        <dbReference type="PROSITE" id="PS51746"/>
    </source>
</evidence>
<dbReference type="InterPro" id="IPR015655">
    <property type="entry name" value="PP2C"/>
</dbReference>
<gene>
    <name evidence="3" type="ORF">SCF082_LOCUS7724</name>
</gene>